<gene>
    <name evidence="7" type="ORF">NADFUDRAFT_46087</name>
</gene>
<dbReference type="OrthoDB" id="2189106at2759"/>
<dbReference type="GO" id="GO:0007030">
    <property type="term" value="P:Golgi organization"/>
    <property type="evidence" value="ECO:0007669"/>
    <property type="project" value="TreeGrafter"/>
</dbReference>
<reference evidence="7 8" key="1">
    <citation type="journal article" date="2016" name="Proc. Natl. Acad. Sci. U.S.A.">
        <title>Comparative genomics of biotechnologically important yeasts.</title>
        <authorList>
            <person name="Riley R."/>
            <person name="Haridas S."/>
            <person name="Wolfe K.H."/>
            <person name="Lopes M.R."/>
            <person name="Hittinger C.T."/>
            <person name="Goeker M."/>
            <person name="Salamov A.A."/>
            <person name="Wisecaver J.H."/>
            <person name="Long T.M."/>
            <person name="Calvey C.H."/>
            <person name="Aerts A.L."/>
            <person name="Barry K.W."/>
            <person name="Choi C."/>
            <person name="Clum A."/>
            <person name="Coughlan A.Y."/>
            <person name="Deshpande S."/>
            <person name="Douglass A.P."/>
            <person name="Hanson S.J."/>
            <person name="Klenk H.-P."/>
            <person name="LaButti K.M."/>
            <person name="Lapidus A."/>
            <person name="Lindquist E.A."/>
            <person name="Lipzen A.M."/>
            <person name="Meier-Kolthoff J.P."/>
            <person name="Ohm R.A."/>
            <person name="Otillar R.P."/>
            <person name="Pangilinan J.L."/>
            <person name="Peng Y."/>
            <person name="Rokas A."/>
            <person name="Rosa C.A."/>
            <person name="Scheuner C."/>
            <person name="Sibirny A.A."/>
            <person name="Slot J.C."/>
            <person name="Stielow J.B."/>
            <person name="Sun H."/>
            <person name="Kurtzman C.P."/>
            <person name="Blackwell M."/>
            <person name="Grigoriev I.V."/>
            <person name="Jeffries T.W."/>
        </authorList>
    </citation>
    <scope>NUCLEOTIDE SEQUENCE [LARGE SCALE GENOMIC DNA]</scope>
    <source>
        <strain evidence="7 8">DSM 6958</strain>
    </source>
</reference>
<dbReference type="GO" id="GO:0005802">
    <property type="term" value="C:trans-Golgi network"/>
    <property type="evidence" value="ECO:0007669"/>
    <property type="project" value="TreeGrafter"/>
</dbReference>
<dbReference type="GO" id="GO:0006890">
    <property type="term" value="P:retrograde vesicle-mediated transport, Golgi to endoplasmic reticulum"/>
    <property type="evidence" value="ECO:0007669"/>
    <property type="project" value="TreeGrafter"/>
</dbReference>
<organism evidence="7 8">
    <name type="scientific">Nadsonia fulvescens var. elongata DSM 6958</name>
    <dbReference type="NCBI Taxonomy" id="857566"/>
    <lineage>
        <taxon>Eukaryota</taxon>
        <taxon>Fungi</taxon>
        <taxon>Dikarya</taxon>
        <taxon>Ascomycota</taxon>
        <taxon>Saccharomycotina</taxon>
        <taxon>Dipodascomycetes</taxon>
        <taxon>Dipodascales</taxon>
        <taxon>Dipodascales incertae sedis</taxon>
        <taxon>Nadsonia</taxon>
    </lineage>
</organism>
<evidence type="ECO:0000256" key="4">
    <source>
        <dbReference type="ARBA" id="ARBA00023121"/>
    </source>
</evidence>
<keyword evidence="5" id="KW-0472">Membrane</keyword>
<evidence type="ECO:0000256" key="5">
    <source>
        <dbReference type="ARBA" id="ARBA00023136"/>
    </source>
</evidence>
<sequence>MSTPGLQRRRIPGGKLGPSGNNTSNISSNEVDVASKKNDEDYSSHKIAYDPRDLRETEEQATSPVLTLMEEVLLMGLKDKQGYLSFWNDSISYALRGCILIELALRGKIAMVNDINRKRFPLSDRYIEVIDARLTGETLLDETIKSMKTSEPLTINTWIDYLSGETWNLSKISYQLKQVRERLSKGLVDKGILRTEKKNFFLFEMPTHPLTDTQSKDQIKTRVLNCLTARTIIISPTKYFPETLSLKYLRTLCLICCAYAANVLENILNELSYDDRDQAFSKADQLLNDFSDWPFEKINVNLSESGSNFKTEIIHEVNEDPSKELQLEIIPAVLSIYSNLDSLL</sequence>
<feature type="compositionally biased region" description="Polar residues" evidence="6">
    <location>
        <begin position="19"/>
        <end position="30"/>
    </location>
</feature>
<protein>
    <submittedName>
        <fullName evidence="7">Golgi phospho protein 3</fullName>
    </submittedName>
</protein>
<comment type="subcellular location">
    <subcellularLocation>
        <location evidence="1">Golgi apparatus membrane</location>
        <topology evidence="1">Peripheral membrane protein</topology>
        <orientation evidence="1">Cytoplasmic side</orientation>
    </subcellularLocation>
</comment>
<dbReference type="GO" id="GO:0031985">
    <property type="term" value="C:Golgi cisterna"/>
    <property type="evidence" value="ECO:0007669"/>
    <property type="project" value="TreeGrafter"/>
</dbReference>
<comment type="similarity">
    <text evidence="2">Belongs to the GOLPH3/VPS74 family.</text>
</comment>
<dbReference type="InterPro" id="IPR038261">
    <property type="entry name" value="GPP34-like_sf"/>
</dbReference>
<dbReference type="Gene3D" id="1.10.3630.10">
    <property type="entry name" value="yeast vps74-n-term truncation variant domain like"/>
    <property type="match status" value="1"/>
</dbReference>
<keyword evidence="3" id="KW-0333">Golgi apparatus</keyword>
<proteinExistence type="inferred from homology"/>
<evidence type="ECO:0000313" key="7">
    <source>
        <dbReference type="EMBL" id="ODQ66690.1"/>
    </source>
</evidence>
<dbReference type="GO" id="GO:0048194">
    <property type="term" value="P:Golgi vesicle budding"/>
    <property type="evidence" value="ECO:0007669"/>
    <property type="project" value="TreeGrafter"/>
</dbReference>
<dbReference type="GO" id="GO:0070273">
    <property type="term" value="F:phosphatidylinositol-4-phosphate binding"/>
    <property type="evidence" value="ECO:0007669"/>
    <property type="project" value="InterPro"/>
</dbReference>
<dbReference type="PANTHER" id="PTHR12704:SF2">
    <property type="entry name" value="GOLGI PHOSPHOPROTEIN 3 HOMOLOG SAURON"/>
    <property type="match status" value="1"/>
</dbReference>
<dbReference type="Proteomes" id="UP000095009">
    <property type="component" value="Unassembled WGS sequence"/>
</dbReference>
<name>A0A1E3PN20_9ASCO</name>
<keyword evidence="4" id="KW-0446">Lipid-binding</keyword>
<dbReference type="STRING" id="857566.A0A1E3PN20"/>
<accession>A0A1E3PN20</accession>
<evidence type="ECO:0000256" key="2">
    <source>
        <dbReference type="ARBA" id="ARBA00007284"/>
    </source>
</evidence>
<evidence type="ECO:0000256" key="6">
    <source>
        <dbReference type="SAM" id="MobiDB-lite"/>
    </source>
</evidence>
<keyword evidence="8" id="KW-1185">Reference proteome</keyword>
<dbReference type="PANTHER" id="PTHR12704">
    <property type="entry name" value="TRANS-GOLGI PROTEIN GMX33"/>
    <property type="match status" value="1"/>
</dbReference>
<feature type="region of interest" description="Disordered" evidence="6">
    <location>
        <begin position="1"/>
        <end position="56"/>
    </location>
</feature>
<dbReference type="AlphaFoldDB" id="A0A1E3PN20"/>
<dbReference type="Pfam" id="PF05719">
    <property type="entry name" value="GPP34"/>
    <property type="match status" value="1"/>
</dbReference>
<evidence type="ECO:0000313" key="8">
    <source>
        <dbReference type="Proteomes" id="UP000095009"/>
    </source>
</evidence>
<dbReference type="InterPro" id="IPR008628">
    <property type="entry name" value="GPP34-like"/>
</dbReference>
<dbReference type="EMBL" id="KV454408">
    <property type="protein sequence ID" value="ODQ66690.1"/>
    <property type="molecule type" value="Genomic_DNA"/>
</dbReference>
<evidence type="ECO:0000256" key="3">
    <source>
        <dbReference type="ARBA" id="ARBA00023034"/>
    </source>
</evidence>
<dbReference type="GO" id="GO:0000139">
    <property type="term" value="C:Golgi membrane"/>
    <property type="evidence" value="ECO:0007669"/>
    <property type="project" value="UniProtKB-SubCell"/>
</dbReference>
<feature type="compositionally biased region" description="Basic and acidic residues" evidence="6">
    <location>
        <begin position="33"/>
        <end position="56"/>
    </location>
</feature>
<evidence type="ECO:0000256" key="1">
    <source>
        <dbReference type="ARBA" id="ARBA00004255"/>
    </source>
</evidence>
<dbReference type="GO" id="GO:0043001">
    <property type="term" value="P:Golgi to plasma membrane protein transport"/>
    <property type="evidence" value="ECO:0007669"/>
    <property type="project" value="TreeGrafter"/>
</dbReference>
<dbReference type="FunFam" id="1.10.3630.10:FF:000004">
    <property type="entry name" value="Probable VPS74-protein involved in protein-vacuolar targeting"/>
    <property type="match status" value="1"/>
</dbReference>
<dbReference type="GO" id="GO:0005829">
    <property type="term" value="C:cytosol"/>
    <property type="evidence" value="ECO:0007669"/>
    <property type="project" value="TreeGrafter"/>
</dbReference>